<proteinExistence type="predicted"/>
<feature type="compositionally biased region" description="Low complexity" evidence="1">
    <location>
        <begin position="117"/>
        <end position="280"/>
    </location>
</feature>
<organism evidence="3 4">
    <name type="scientific">Elsinoe ampelina</name>
    <dbReference type="NCBI Taxonomy" id="302913"/>
    <lineage>
        <taxon>Eukaryota</taxon>
        <taxon>Fungi</taxon>
        <taxon>Dikarya</taxon>
        <taxon>Ascomycota</taxon>
        <taxon>Pezizomycotina</taxon>
        <taxon>Dothideomycetes</taxon>
        <taxon>Dothideomycetidae</taxon>
        <taxon>Myriangiales</taxon>
        <taxon>Elsinoaceae</taxon>
        <taxon>Elsinoe</taxon>
    </lineage>
</organism>
<keyword evidence="4" id="KW-1185">Reference proteome</keyword>
<dbReference type="AlphaFoldDB" id="A0A6A6FZE1"/>
<dbReference type="EMBL" id="ML992534">
    <property type="protein sequence ID" value="KAF2218618.1"/>
    <property type="molecule type" value="Genomic_DNA"/>
</dbReference>
<feature type="region of interest" description="Disordered" evidence="1">
    <location>
        <begin position="66"/>
        <end position="280"/>
    </location>
</feature>
<evidence type="ECO:0000256" key="1">
    <source>
        <dbReference type="SAM" id="MobiDB-lite"/>
    </source>
</evidence>
<sequence>MRFFHFSCFAALAVGAAAHSDCAVITGTKLTRPNAAATASVTTKLEAGPEFTAAAFEPYIRAAKKKTTTKKVTKPKTTKKVTKPKTTKKKKKTTTTTTRRRKTTTTTTTTRKKKPKTSSTSTTISQKPKSSSSLSTSQSSETEAASSTSASESASQSESSSISATETTSSTFSIADSAAAQPTSTETTTSSISTETTTSSISTATAASNSSSLAPSTSITTSATTTTTTSTSTSTSTTTTGRTTTTAVSASATSTTTSTTTTTTRRTTTTTTVSASATSSVSARVRGTPAVFAAAPYPSSFLLPDYDFRNSSQFSSDHFLIWNSTEEDTKAGLNILEATYNCYVHVHGWRNPGVSIYDDPEYGPFYKTNVFVTPNQPSPGASGVATGDWKTGLGLFFMLPEVVPYAGTSVHEYGHVMTYAQYQFWNQSRAMGWSETIAQYVRFTFEQSEMCAESRAAYNYTAGLYLWYPPFQTSLSYMTLIDASPQGNEYQAWPWLIYLSENPDSYKKLGWNIVLDLFQKYKVNSNETPFHTLNRIAAPLTSQGLVARYWARMAFVDFGIDYWQYTWNVTRNKLDYNNTTPEGSGTWRVQEAKRPLYMGSNIIPLNRTSDNADGSITVRVDGKATFSATLAVRSNDNTVEYAPLSNTTATGSGNVFAQQIAVELLQGQEIMLVVANTPDALLDYDNYDISGAVAVGLDYSISLTGATVLTSLDALTPACAYERTGCLPVPRF</sequence>
<evidence type="ECO:0008006" key="5">
    <source>
        <dbReference type="Google" id="ProtNLM"/>
    </source>
</evidence>
<feature type="compositionally biased region" description="Basic residues" evidence="1">
    <location>
        <begin position="66"/>
        <end position="103"/>
    </location>
</feature>
<reference evidence="4" key="1">
    <citation type="journal article" date="2020" name="Stud. Mycol.">
        <title>101 Dothideomycetes genomes: A test case for predicting lifestyles and emergence of pathogens.</title>
        <authorList>
            <person name="Haridas S."/>
            <person name="Albert R."/>
            <person name="Binder M."/>
            <person name="Bloem J."/>
            <person name="LaButti K."/>
            <person name="Salamov A."/>
            <person name="Andreopoulos B."/>
            <person name="Baker S."/>
            <person name="Barry K."/>
            <person name="Bills G."/>
            <person name="Bluhm B."/>
            <person name="Cannon C."/>
            <person name="Castanera R."/>
            <person name="Culley D."/>
            <person name="Daum C."/>
            <person name="Ezra D."/>
            <person name="Gonzalez J."/>
            <person name="Henrissat B."/>
            <person name="Kuo A."/>
            <person name="Liang C."/>
            <person name="Lipzen A."/>
            <person name="Lutzoni F."/>
            <person name="Magnuson J."/>
            <person name="Mondo S."/>
            <person name="Nolan M."/>
            <person name="Ohm R."/>
            <person name="Pangilinan J."/>
            <person name="Park H.-J."/>
            <person name="Ramirez L."/>
            <person name="Alfaro M."/>
            <person name="Sun H."/>
            <person name="Tritt A."/>
            <person name="Yoshinaga Y."/>
            <person name="Zwiers L.-H."/>
            <person name="Turgeon B."/>
            <person name="Goodwin S."/>
            <person name="Spatafora J."/>
            <person name="Crous P."/>
            <person name="Grigoriev I."/>
        </authorList>
    </citation>
    <scope>NUCLEOTIDE SEQUENCE [LARGE SCALE GENOMIC DNA]</scope>
    <source>
        <strain evidence="4">CECT 20119</strain>
    </source>
</reference>
<feature type="signal peptide" evidence="2">
    <location>
        <begin position="1"/>
        <end position="18"/>
    </location>
</feature>
<name>A0A6A6FZE1_9PEZI</name>
<evidence type="ECO:0000313" key="3">
    <source>
        <dbReference type="EMBL" id="KAF2218618.1"/>
    </source>
</evidence>
<evidence type="ECO:0000256" key="2">
    <source>
        <dbReference type="SAM" id="SignalP"/>
    </source>
</evidence>
<dbReference type="OrthoDB" id="5319191at2759"/>
<keyword evidence="2" id="KW-0732">Signal</keyword>
<accession>A0A6A6FZE1</accession>
<protein>
    <recommendedName>
        <fullName evidence="5">Peptidase M60 domain-containing protein</fullName>
    </recommendedName>
</protein>
<feature type="chain" id="PRO_5025488119" description="Peptidase M60 domain-containing protein" evidence="2">
    <location>
        <begin position="19"/>
        <end position="732"/>
    </location>
</feature>
<dbReference type="Proteomes" id="UP000799538">
    <property type="component" value="Unassembled WGS sequence"/>
</dbReference>
<evidence type="ECO:0000313" key="4">
    <source>
        <dbReference type="Proteomes" id="UP000799538"/>
    </source>
</evidence>
<gene>
    <name evidence="3" type="ORF">BDZ85DRAFT_299412</name>
</gene>